<feature type="DNA-binding region" description="HMG box" evidence="5">
    <location>
        <begin position="187"/>
        <end position="257"/>
    </location>
</feature>
<comment type="caution">
    <text evidence="12">The sequence shown here is derived from an EMBL/GenBank/DDBJ whole genome shotgun (WGS) entry which is preliminary data.</text>
</comment>
<dbReference type="InterPro" id="IPR027417">
    <property type="entry name" value="P-loop_NTPase"/>
</dbReference>
<dbReference type="Gene3D" id="3.40.850.10">
    <property type="entry name" value="Kinesin motor domain"/>
    <property type="match status" value="1"/>
</dbReference>
<evidence type="ECO:0000313" key="12">
    <source>
        <dbReference type="EMBL" id="KAK0425050.1"/>
    </source>
</evidence>
<dbReference type="InterPro" id="IPR009071">
    <property type="entry name" value="HMG_box_dom"/>
</dbReference>
<dbReference type="InterPro" id="IPR036961">
    <property type="entry name" value="Kinesin_motor_dom_sf"/>
</dbReference>
<dbReference type="GO" id="GO:0005524">
    <property type="term" value="F:ATP binding"/>
    <property type="evidence" value="ECO:0007669"/>
    <property type="project" value="UniProtKB-UniRule"/>
</dbReference>
<keyword evidence="6" id="KW-0505">Motor protein</keyword>
<dbReference type="EMBL" id="JAUCMV010000001">
    <property type="protein sequence ID" value="KAK0425050.1"/>
    <property type="molecule type" value="Genomic_DNA"/>
</dbReference>
<feature type="domain" description="Kinesin motor" evidence="10">
    <location>
        <begin position="498"/>
        <end position="802"/>
    </location>
</feature>
<dbReference type="GO" id="GO:0005634">
    <property type="term" value="C:nucleus"/>
    <property type="evidence" value="ECO:0007669"/>
    <property type="project" value="UniProtKB-UniRule"/>
</dbReference>
<evidence type="ECO:0008006" key="14">
    <source>
        <dbReference type="Google" id="ProtNLM"/>
    </source>
</evidence>
<comment type="subcellular location">
    <subcellularLocation>
        <location evidence="1">Cytoplasm</location>
        <location evidence="1">Cytoskeleton</location>
    </subcellularLocation>
</comment>
<evidence type="ECO:0000256" key="1">
    <source>
        <dbReference type="ARBA" id="ARBA00004245"/>
    </source>
</evidence>
<dbReference type="Gene3D" id="1.10.30.10">
    <property type="entry name" value="High mobility group box domain"/>
    <property type="match status" value="1"/>
</dbReference>
<dbReference type="PROSITE" id="PS50067">
    <property type="entry name" value="KINESIN_MOTOR_2"/>
    <property type="match status" value="1"/>
</dbReference>
<dbReference type="PANTHER" id="PTHR24115">
    <property type="entry name" value="KINESIN-RELATED"/>
    <property type="match status" value="1"/>
</dbReference>
<dbReference type="Pfam" id="PF00505">
    <property type="entry name" value="HMG_box"/>
    <property type="match status" value="1"/>
</dbReference>
<keyword evidence="5" id="KW-0539">Nucleus</keyword>
<keyword evidence="9" id="KW-0812">Transmembrane</keyword>
<dbReference type="GO" id="GO:0005871">
    <property type="term" value="C:kinesin complex"/>
    <property type="evidence" value="ECO:0007669"/>
    <property type="project" value="TreeGrafter"/>
</dbReference>
<evidence type="ECO:0000256" key="7">
    <source>
        <dbReference type="SAM" id="Coils"/>
    </source>
</evidence>
<keyword evidence="7" id="KW-0175">Coiled coil</keyword>
<keyword evidence="5" id="KW-0238">DNA-binding</keyword>
<evidence type="ECO:0000256" key="3">
    <source>
        <dbReference type="ARBA" id="ARBA00022840"/>
    </source>
</evidence>
<dbReference type="SUPFAM" id="SSF47095">
    <property type="entry name" value="HMG-box"/>
    <property type="match status" value="1"/>
</dbReference>
<dbReference type="PROSITE" id="PS50118">
    <property type="entry name" value="HMG_BOX_2"/>
    <property type="match status" value="1"/>
</dbReference>
<feature type="region of interest" description="Disordered" evidence="8">
    <location>
        <begin position="1"/>
        <end position="38"/>
    </location>
</feature>
<proteinExistence type="inferred from homology"/>
<dbReference type="GO" id="GO:0003677">
    <property type="term" value="F:DNA binding"/>
    <property type="evidence" value="ECO:0007669"/>
    <property type="project" value="UniProtKB-UniRule"/>
</dbReference>
<dbReference type="SMART" id="SM00398">
    <property type="entry name" value="HMG"/>
    <property type="match status" value="1"/>
</dbReference>
<feature type="coiled-coil region" evidence="7">
    <location>
        <begin position="974"/>
        <end position="1018"/>
    </location>
</feature>
<dbReference type="InterPro" id="IPR027640">
    <property type="entry name" value="Kinesin-like_fam"/>
</dbReference>
<evidence type="ECO:0000313" key="13">
    <source>
        <dbReference type="Proteomes" id="UP001175271"/>
    </source>
</evidence>
<evidence type="ECO:0000256" key="8">
    <source>
        <dbReference type="SAM" id="MobiDB-lite"/>
    </source>
</evidence>
<dbReference type="GO" id="GO:0016887">
    <property type="term" value="F:ATP hydrolysis activity"/>
    <property type="evidence" value="ECO:0007669"/>
    <property type="project" value="TreeGrafter"/>
</dbReference>
<keyword evidence="2 6" id="KW-0547">Nucleotide-binding</keyword>
<feature type="region of interest" description="Disordered" evidence="8">
    <location>
        <begin position="163"/>
        <end position="183"/>
    </location>
</feature>
<accession>A0AA39IIP5</accession>
<evidence type="ECO:0000256" key="2">
    <source>
        <dbReference type="ARBA" id="ARBA00022741"/>
    </source>
</evidence>
<sequence>MSGASSGEDAVDEVKVYRDNDADDSDLAQTSQELTEEKKEVALETELETRPGIPGASAAFNFFGQNPLFLSPNFHAGLSPSYGIPPMIMPLLVPGQCAFPQFQRAPPLASPSYSGYLFPQMSPSFNPLAFGPGSPLHPKVPLAGMMRGMGTPLNQMNHMRLQPNISLGGDIPTPKKTKLERKKEEHIKKPLNAFMWFMKKNRQKLLEEPEYRERQSAELNKELGRRWRDLGQEEQQKYFDMAKKAKDDHQAKYPNWTARENYAIHKKKKRKREKSVESGEMKKCRARYGVQNQEQWCKHCRRKKRCLFYRETTSPSTTSSPHVSSTTHVGAAVERSTPGVADSPASGQGSSSVSNGGGHEDDSDIDSDIEGEDPVLAQQILDETDPVTPLMPSLAPTPLQYPTTRSPQSPSRAHSGAVSSFPSWGGDRFRSTASATFLCVARALLMAATATPMTSRAMATESASSRRASRPPLHPLRRRALSANDLRNISLQTMGDSMIKVFARLRPTEEKPICEIVTESDGKKAIVVDKNKFTFSDVLDSYSNQREVFHVVGQPLLNSFLEGYNVCLMAYGHTCSGKTHSISGTYDDPGVIPRFCDRLWEKLSPGGLVVASFYEIYQEKVYDLLSSTRQPLRIRGTEQPYVEGIHNVEIENAEQFREVLSIGWANRATSATIANDRSSRSHAIFMIRYTRKQKVNGEEANLSSCSYFVDLAGSERIPVSGIQRDESVSINVSLGALRRVVMARSGNPTKFVNCRDSTLTRLLQEAFIGNSRTYVLATLAPKKEMCTETMCTLRFSASASKVKLKPELTVDKVSLLQQEIVRLTNLLGEVNLTSQSVNFVDVKAPGFFELFPDSALNRFTPMPTVDEYRFTDGKRQFAVHATNPPEFALSKCEDVYLNGELCFLDRDYKIKHGDRIALGGSRFFVAYGEDSRSEELLNFYRVKNEYVEAVYSTLEEKLRNEAREALQEEVAGETESLRSIIDDLKEQLQEQKTTAAEKERLSEELQTYLLMQQNLQGECMKQKLKLQGKNSGRSSEMAEAEIAVSIANDVLESFGKKAIFSFKLELSEDPEFGLAQAIRVRLINRKQCITADLTLAEFYGLKERLCEAYKTSLVDGDNLGIVERLLYSENWHWNQMASRKSSLFNTAMVNCLRMTANARKSSVAQIRKSLAFRRTTRFTSSIEPVDEKDEVFEFMNLSFSTTLKTRIEEMSSITRESGVTILARNIDNVQKTYEHLCSIEDKIMKDKSAILVAKFDALRAIDALVEGVSGARGMESFEMATYIFDDMMRNGVKLAKSLDSWNHSEQQGSSGKMFLENMEHAVLELYSNLGRLVFWAEENRPNLTLSLEVTGAMEKAMLTELTTISGEVEKRMNRLRDFAGLLFRILIMLGEAYLVILRYFLGRPWDYAVMNRVLWPLYKLIRSVMKVKGGIVPPSMVETLKQIQQNVREEVRDEEVVMASNVHFMEFLAATY</sequence>
<protein>
    <recommendedName>
        <fullName evidence="14">HMG box domain-containing protein</fullName>
    </recommendedName>
</protein>
<dbReference type="GO" id="GO:0007018">
    <property type="term" value="P:microtubule-based movement"/>
    <property type="evidence" value="ECO:0007669"/>
    <property type="project" value="InterPro"/>
</dbReference>
<dbReference type="GO" id="GO:0008017">
    <property type="term" value="F:microtubule binding"/>
    <property type="evidence" value="ECO:0007669"/>
    <property type="project" value="InterPro"/>
</dbReference>
<dbReference type="Proteomes" id="UP001175271">
    <property type="component" value="Unassembled WGS sequence"/>
</dbReference>
<organism evidence="12 13">
    <name type="scientific">Steinernema hermaphroditum</name>
    <dbReference type="NCBI Taxonomy" id="289476"/>
    <lineage>
        <taxon>Eukaryota</taxon>
        <taxon>Metazoa</taxon>
        <taxon>Ecdysozoa</taxon>
        <taxon>Nematoda</taxon>
        <taxon>Chromadorea</taxon>
        <taxon>Rhabditida</taxon>
        <taxon>Tylenchina</taxon>
        <taxon>Panagrolaimomorpha</taxon>
        <taxon>Strongyloidoidea</taxon>
        <taxon>Steinernematidae</taxon>
        <taxon>Steinernema</taxon>
    </lineage>
</organism>
<feature type="region of interest" description="Disordered" evidence="8">
    <location>
        <begin position="384"/>
        <end position="422"/>
    </location>
</feature>
<feature type="transmembrane region" description="Helical" evidence="9">
    <location>
        <begin position="1381"/>
        <end position="1401"/>
    </location>
</feature>
<feature type="compositionally biased region" description="Polar residues" evidence="8">
    <location>
        <begin position="400"/>
        <end position="422"/>
    </location>
</feature>
<keyword evidence="9" id="KW-0472">Membrane</keyword>
<gene>
    <name evidence="12" type="ORF">QR680_009006</name>
</gene>
<dbReference type="SUPFAM" id="SSF52540">
    <property type="entry name" value="P-loop containing nucleoside triphosphate hydrolases"/>
    <property type="match status" value="1"/>
</dbReference>
<keyword evidence="3 6" id="KW-0067">ATP-binding</keyword>
<dbReference type="InterPro" id="IPR001752">
    <property type="entry name" value="Kinesin_motor_dom"/>
</dbReference>
<evidence type="ECO:0000256" key="6">
    <source>
        <dbReference type="PROSITE-ProRule" id="PRU00283"/>
    </source>
</evidence>
<keyword evidence="9" id="KW-1133">Transmembrane helix</keyword>
<name>A0AA39IIP5_9BILA</name>
<dbReference type="GO" id="GO:0005874">
    <property type="term" value="C:microtubule"/>
    <property type="evidence" value="ECO:0007669"/>
    <property type="project" value="TreeGrafter"/>
</dbReference>
<keyword evidence="4" id="KW-0963">Cytoplasm</keyword>
<evidence type="ECO:0000259" key="11">
    <source>
        <dbReference type="PROSITE" id="PS50118"/>
    </source>
</evidence>
<evidence type="ECO:0000256" key="9">
    <source>
        <dbReference type="SAM" id="Phobius"/>
    </source>
</evidence>
<dbReference type="PRINTS" id="PR00380">
    <property type="entry name" value="KINESINHEAVY"/>
</dbReference>
<evidence type="ECO:0000256" key="4">
    <source>
        <dbReference type="ARBA" id="ARBA00023212"/>
    </source>
</evidence>
<dbReference type="Pfam" id="PF00225">
    <property type="entry name" value="Kinesin"/>
    <property type="match status" value="1"/>
</dbReference>
<feature type="domain" description="HMG box" evidence="11">
    <location>
        <begin position="187"/>
        <end position="257"/>
    </location>
</feature>
<dbReference type="GO" id="GO:0003777">
    <property type="term" value="F:microtubule motor activity"/>
    <property type="evidence" value="ECO:0007669"/>
    <property type="project" value="InterPro"/>
</dbReference>
<feature type="region of interest" description="Disordered" evidence="8">
    <location>
        <begin position="336"/>
        <end position="369"/>
    </location>
</feature>
<feature type="binding site" evidence="6">
    <location>
        <begin position="572"/>
        <end position="579"/>
    </location>
    <ligand>
        <name>ATP</name>
        <dbReference type="ChEBI" id="CHEBI:30616"/>
    </ligand>
</feature>
<feature type="compositionally biased region" description="Low complexity" evidence="8">
    <location>
        <begin position="453"/>
        <end position="466"/>
    </location>
</feature>
<evidence type="ECO:0000256" key="5">
    <source>
        <dbReference type="PROSITE-ProRule" id="PRU00267"/>
    </source>
</evidence>
<keyword evidence="4" id="KW-0206">Cytoskeleton</keyword>
<dbReference type="SMART" id="SM00129">
    <property type="entry name" value="KISc"/>
    <property type="match status" value="1"/>
</dbReference>
<reference evidence="12" key="1">
    <citation type="submission" date="2023-06" db="EMBL/GenBank/DDBJ databases">
        <title>Genomic analysis of the entomopathogenic nematode Steinernema hermaphroditum.</title>
        <authorList>
            <person name="Schwarz E.M."/>
            <person name="Heppert J.K."/>
            <person name="Baniya A."/>
            <person name="Schwartz H.T."/>
            <person name="Tan C.-H."/>
            <person name="Antoshechkin I."/>
            <person name="Sternberg P.W."/>
            <person name="Goodrich-Blair H."/>
            <person name="Dillman A.R."/>
        </authorList>
    </citation>
    <scope>NUCLEOTIDE SEQUENCE</scope>
    <source>
        <strain evidence="12">PS9179</strain>
        <tissue evidence="12">Whole animal</tissue>
    </source>
</reference>
<evidence type="ECO:0000259" key="10">
    <source>
        <dbReference type="PROSITE" id="PS50067"/>
    </source>
</evidence>
<comment type="similarity">
    <text evidence="6">Belongs to the TRAFAC class myosin-kinesin ATPase superfamily. Kinesin family.</text>
</comment>
<feature type="region of interest" description="Disordered" evidence="8">
    <location>
        <begin position="453"/>
        <end position="475"/>
    </location>
</feature>
<dbReference type="InterPro" id="IPR036910">
    <property type="entry name" value="HMG_box_dom_sf"/>
</dbReference>
<dbReference type="SMART" id="SM01366">
    <property type="entry name" value="c-clamp"/>
    <property type="match status" value="1"/>
</dbReference>
<keyword evidence="13" id="KW-1185">Reference proteome</keyword>